<sequence>MKRITKAMVQAGGWRYCCVCKQLGPRVKAHWTHDGREYCDAHKPSPTPVVTPYPNPPREVEA</sequence>
<dbReference type="RefSeq" id="WP_060103050.1">
    <property type="nucleotide sequence ID" value="NZ_LPEQ01000009.1"/>
</dbReference>
<dbReference type="Proteomes" id="UP000062317">
    <property type="component" value="Unassembled WGS sequence"/>
</dbReference>
<evidence type="ECO:0000313" key="1">
    <source>
        <dbReference type="EMBL" id="KVV57948.1"/>
    </source>
</evidence>
<gene>
    <name evidence="1" type="ORF">WT27_23755</name>
</gene>
<keyword evidence="2" id="KW-1185">Reference proteome</keyword>
<dbReference type="AlphaFoldDB" id="A0A106EFI6"/>
<name>A0A106EFI6_9BURK</name>
<dbReference type="EMBL" id="LPEQ01000009">
    <property type="protein sequence ID" value="KVV57948.1"/>
    <property type="molecule type" value="Genomic_DNA"/>
</dbReference>
<protein>
    <submittedName>
        <fullName evidence="1">Uncharacterized protein</fullName>
    </submittedName>
</protein>
<comment type="caution">
    <text evidence="1">The sequence shown here is derived from an EMBL/GenBank/DDBJ whole genome shotgun (WGS) entry which is preliminary data.</text>
</comment>
<evidence type="ECO:0000313" key="2">
    <source>
        <dbReference type="Proteomes" id="UP000062317"/>
    </source>
</evidence>
<reference evidence="1 2" key="1">
    <citation type="submission" date="2015-11" db="EMBL/GenBank/DDBJ databases">
        <title>Expanding the genomic diversity of Burkholderia species for the development of highly accurate diagnostics.</title>
        <authorList>
            <person name="Sahl J."/>
            <person name="Keim P."/>
            <person name="Wagner D."/>
        </authorList>
    </citation>
    <scope>NUCLEOTIDE SEQUENCE [LARGE SCALE GENOMIC DNA]</scope>
    <source>
        <strain evidence="1 2">MSMB1301WGS</strain>
    </source>
</reference>
<proteinExistence type="predicted"/>
<accession>A0A106EFI6</accession>
<organism evidence="1 2">
    <name type="scientific">Burkholderia territorii</name>
    <dbReference type="NCBI Taxonomy" id="1503055"/>
    <lineage>
        <taxon>Bacteria</taxon>
        <taxon>Pseudomonadati</taxon>
        <taxon>Pseudomonadota</taxon>
        <taxon>Betaproteobacteria</taxon>
        <taxon>Burkholderiales</taxon>
        <taxon>Burkholderiaceae</taxon>
        <taxon>Burkholderia</taxon>
        <taxon>Burkholderia cepacia complex</taxon>
    </lineage>
</organism>